<comment type="caution">
    <text evidence="4">The sequence shown here is derived from an EMBL/GenBank/DDBJ whole genome shotgun (WGS) entry which is preliminary data.</text>
</comment>
<sequence>MRFLPLIFLLLIAACTPMPLVDAPPRIITVHATSTTEEWLPLLYDCAAQTPGLLLSRTLDITSADISLRLTAPNIPDAIIYKIGEIELIVVGNAANPVISLSKSQLVDIYEGKINNWSQVGGNDDDIQLWMYAQESDLQLAFSEILQRGRTLSSLAWQALNEKMVRQAISRDVSAMGLISSSQESDEFYILQSLGKYPVLIVGKTKPQGLLHSLVACLQEE</sequence>
<dbReference type="PROSITE" id="PS51257">
    <property type="entry name" value="PROKAR_LIPOPROTEIN"/>
    <property type="match status" value="1"/>
</dbReference>
<evidence type="ECO:0000313" key="4">
    <source>
        <dbReference type="EMBL" id="MBC8334660.1"/>
    </source>
</evidence>
<feature type="signal peptide" evidence="2">
    <location>
        <begin position="1"/>
        <end position="23"/>
    </location>
</feature>
<evidence type="ECO:0000313" key="5">
    <source>
        <dbReference type="Proteomes" id="UP000614469"/>
    </source>
</evidence>
<evidence type="ECO:0000259" key="3">
    <source>
        <dbReference type="Pfam" id="PF12849"/>
    </source>
</evidence>
<accession>A0A8J6NKR1</accession>
<dbReference type="Pfam" id="PF12849">
    <property type="entry name" value="PBP_like_2"/>
    <property type="match status" value="1"/>
</dbReference>
<keyword evidence="1 2" id="KW-0732">Signal</keyword>
<evidence type="ECO:0000256" key="1">
    <source>
        <dbReference type="ARBA" id="ARBA00022729"/>
    </source>
</evidence>
<dbReference type="AlphaFoldDB" id="A0A8J6NKR1"/>
<proteinExistence type="predicted"/>
<organism evidence="4 5">
    <name type="scientific">Candidatus Desulfolinea nitratireducens</name>
    <dbReference type="NCBI Taxonomy" id="2841698"/>
    <lineage>
        <taxon>Bacteria</taxon>
        <taxon>Bacillati</taxon>
        <taxon>Chloroflexota</taxon>
        <taxon>Anaerolineae</taxon>
        <taxon>Anaerolineales</taxon>
        <taxon>Anaerolineales incertae sedis</taxon>
        <taxon>Candidatus Desulfolinea</taxon>
    </lineage>
</organism>
<gene>
    <name evidence="4" type="ORF">H8E29_05300</name>
</gene>
<evidence type="ECO:0000256" key="2">
    <source>
        <dbReference type="SAM" id="SignalP"/>
    </source>
</evidence>
<dbReference type="PANTHER" id="PTHR30570">
    <property type="entry name" value="PERIPLASMIC PHOSPHATE BINDING COMPONENT OF PHOSPHATE ABC TRANSPORTER"/>
    <property type="match status" value="1"/>
</dbReference>
<feature type="domain" description="PBP" evidence="3">
    <location>
        <begin position="86"/>
        <end position="185"/>
    </location>
</feature>
<feature type="chain" id="PRO_5035328375" evidence="2">
    <location>
        <begin position="24"/>
        <end position="221"/>
    </location>
</feature>
<dbReference type="PANTHER" id="PTHR30570:SF1">
    <property type="entry name" value="PHOSPHATE-BINDING PROTEIN PSTS"/>
    <property type="match status" value="1"/>
</dbReference>
<name>A0A8J6NKR1_9CHLR</name>
<dbReference type="InterPro" id="IPR050811">
    <property type="entry name" value="Phosphate_ABC_transporter"/>
</dbReference>
<dbReference type="SUPFAM" id="SSF53850">
    <property type="entry name" value="Periplasmic binding protein-like II"/>
    <property type="match status" value="1"/>
</dbReference>
<dbReference type="Proteomes" id="UP000614469">
    <property type="component" value="Unassembled WGS sequence"/>
</dbReference>
<protein>
    <submittedName>
        <fullName evidence="4">Substrate-binding domain-containing protein</fullName>
    </submittedName>
</protein>
<reference evidence="4 5" key="1">
    <citation type="submission" date="2020-08" db="EMBL/GenBank/DDBJ databases">
        <title>Bridging the membrane lipid divide: bacteria of the FCB group superphylum have the potential to synthesize archaeal ether lipids.</title>
        <authorList>
            <person name="Villanueva L."/>
            <person name="Von Meijenfeldt F.A.B."/>
            <person name="Westbye A.B."/>
            <person name="Yadav S."/>
            <person name="Hopmans E.C."/>
            <person name="Dutilh B.E."/>
            <person name="Sinninghe Damste J.S."/>
        </authorList>
    </citation>
    <scope>NUCLEOTIDE SEQUENCE [LARGE SCALE GENOMIC DNA]</scope>
    <source>
        <strain evidence="4">NIOZ-UU36</strain>
    </source>
</reference>
<dbReference type="InterPro" id="IPR024370">
    <property type="entry name" value="PBP_domain"/>
</dbReference>
<dbReference type="EMBL" id="JACNJN010000075">
    <property type="protein sequence ID" value="MBC8334660.1"/>
    <property type="molecule type" value="Genomic_DNA"/>
</dbReference>
<dbReference type="Gene3D" id="3.40.190.10">
    <property type="entry name" value="Periplasmic binding protein-like II"/>
    <property type="match status" value="1"/>
</dbReference>